<organism evidence="1 2">
    <name type="scientific">SAR86 cluster bacterium SAR86E</name>
    <dbReference type="NCBI Taxonomy" id="1208365"/>
    <lineage>
        <taxon>Bacteria</taxon>
        <taxon>Pseudomonadati</taxon>
        <taxon>Pseudomonadota</taxon>
        <taxon>Gammaproteobacteria</taxon>
        <taxon>SAR86 cluster</taxon>
    </lineage>
</organism>
<protein>
    <recommendedName>
        <fullName evidence="3">Acyl-CoA dehydrogenase, N-terminal domain protein</fullName>
    </recommendedName>
</protein>
<keyword evidence="2" id="KW-1185">Reference proteome</keyword>
<reference evidence="1 2" key="1">
    <citation type="submission" date="2012-09" db="EMBL/GenBank/DDBJ databases">
        <authorList>
            <person name="Dupont C.L."/>
            <person name="Rusch D.B."/>
            <person name="Lombardo M.-J."/>
            <person name="Novotny M."/>
            <person name="Yee-Greenbaum J."/>
            <person name="Laskin R."/>
        </authorList>
    </citation>
    <scope>NUCLEOTIDE SEQUENCE [LARGE SCALE GENOMIC DNA]</scope>
    <source>
        <strain evidence="1">SAR86E</strain>
    </source>
</reference>
<comment type="caution">
    <text evidence="1">The sequence shown here is derived from an EMBL/GenBank/DDBJ whole genome shotgun (WGS) entry which is preliminary data.</text>
</comment>
<accession>K6GGJ1</accession>
<name>K6GGJ1_9GAMM</name>
<dbReference type="EMBL" id="AMWX01000012">
    <property type="protein sequence ID" value="EKO36130.1"/>
    <property type="molecule type" value="Genomic_DNA"/>
</dbReference>
<evidence type="ECO:0008006" key="3">
    <source>
        <dbReference type="Google" id="ProtNLM"/>
    </source>
</evidence>
<dbReference type="Proteomes" id="UP000010310">
    <property type="component" value="Unassembled WGS sequence"/>
</dbReference>
<dbReference type="STRING" id="1208365.B273_0479"/>
<evidence type="ECO:0000313" key="2">
    <source>
        <dbReference type="Proteomes" id="UP000010310"/>
    </source>
</evidence>
<gene>
    <name evidence="1" type="ORF">B273_0479</name>
</gene>
<sequence>MKINFTNEQNVFRDEVRAWLESNVPKTPLKSLDTKEGFE</sequence>
<evidence type="ECO:0000313" key="1">
    <source>
        <dbReference type="EMBL" id="EKO36130.1"/>
    </source>
</evidence>
<dbReference type="AlphaFoldDB" id="K6GGJ1"/>
<proteinExistence type="predicted"/>